<evidence type="ECO:0000256" key="3">
    <source>
        <dbReference type="ARBA" id="ARBA00022989"/>
    </source>
</evidence>
<accession>A0ABS7DHS3</accession>
<dbReference type="InterPro" id="IPR002657">
    <property type="entry name" value="BilAc:Na_symport/Acr3"/>
</dbReference>
<feature type="transmembrane region" description="Helical" evidence="5">
    <location>
        <begin position="191"/>
        <end position="211"/>
    </location>
</feature>
<keyword evidence="3 5" id="KW-1133">Transmembrane helix</keyword>
<comment type="subcellular location">
    <subcellularLocation>
        <location evidence="1">Membrane</location>
        <topology evidence="1">Multi-pass membrane protein</topology>
    </subcellularLocation>
</comment>
<comment type="caution">
    <text evidence="6">The sequence shown here is derived from an EMBL/GenBank/DDBJ whole genome shotgun (WGS) entry which is preliminary data.</text>
</comment>
<feature type="transmembrane region" description="Helical" evidence="5">
    <location>
        <begin position="120"/>
        <end position="141"/>
    </location>
</feature>
<dbReference type="Proteomes" id="UP000731465">
    <property type="component" value="Unassembled WGS sequence"/>
</dbReference>
<evidence type="ECO:0000256" key="4">
    <source>
        <dbReference type="ARBA" id="ARBA00023136"/>
    </source>
</evidence>
<proteinExistence type="predicted"/>
<evidence type="ECO:0008006" key="8">
    <source>
        <dbReference type="Google" id="ProtNLM"/>
    </source>
</evidence>
<dbReference type="RefSeq" id="WP_219938078.1">
    <property type="nucleotide sequence ID" value="NZ_JAGFNY010000032.1"/>
</dbReference>
<sequence length="283" mass="31632">MPWIVFLILFLAFCKINYKEMKPHYWQAILLILQVIISFTLAYLGTGSENKLIKTLLIGCMVCVITPTAAAASVITVKLGGNTGAITTYIILGNIVASIAIPIVFSFVNPNIQGDLFEQFFTILKRVFPVIVLPLFLALFLKLFMKRVHDFIAANTKDLGFYLWATIICFLSCKTFSNISKSGCSAFELSAMAFAGLICTVVLYGIGKFVGNIQGQRISAGQGFGQKNMLFGIWVALCYLSPTDAIIPGTYILWQNLFNAYQMYIREKKISYWNSKGEKTYFE</sequence>
<dbReference type="InterPro" id="IPR038770">
    <property type="entry name" value="Na+/solute_symporter_sf"/>
</dbReference>
<evidence type="ECO:0000313" key="6">
    <source>
        <dbReference type="EMBL" id="MBW7570853.1"/>
    </source>
</evidence>
<dbReference type="Pfam" id="PF01758">
    <property type="entry name" value="SBF"/>
    <property type="match status" value="1"/>
</dbReference>
<dbReference type="EMBL" id="JAGFNY010000032">
    <property type="protein sequence ID" value="MBW7570853.1"/>
    <property type="molecule type" value="Genomic_DNA"/>
</dbReference>
<evidence type="ECO:0000256" key="2">
    <source>
        <dbReference type="ARBA" id="ARBA00022692"/>
    </source>
</evidence>
<feature type="transmembrane region" description="Helical" evidence="5">
    <location>
        <begin position="56"/>
        <end position="77"/>
    </location>
</feature>
<name>A0ABS7DHS3_9GAMM</name>
<dbReference type="Gene3D" id="1.20.1530.20">
    <property type="match status" value="1"/>
</dbReference>
<feature type="transmembrane region" description="Helical" evidence="5">
    <location>
        <begin position="24"/>
        <end position="44"/>
    </location>
</feature>
<feature type="transmembrane region" description="Helical" evidence="5">
    <location>
        <begin position="89"/>
        <end position="108"/>
    </location>
</feature>
<evidence type="ECO:0000313" key="7">
    <source>
        <dbReference type="Proteomes" id="UP000731465"/>
    </source>
</evidence>
<keyword evidence="4 5" id="KW-0472">Membrane</keyword>
<gene>
    <name evidence="6" type="ORF">J5V48_08100</name>
</gene>
<feature type="transmembrane region" description="Helical" evidence="5">
    <location>
        <begin position="161"/>
        <end position="179"/>
    </location>
</feature>
<evidence type="ECO:0000256" key="5">
    <source>
        <dbReference type="SAM" id="Phobius"/>
    </source>
</evidence>
<evidence type="ECO:0000256" key="1">
    <source>
        <dbReference type="ARBA" id="ARBA00004141"/>
    </source>
</evidence>
<keyword evidence="2 5" id="KW-0812">Transmembrane</keyword>
<reference evidence="6 7" key="1">
    <citation type="submission" date="2021-03" db="EMBL/GenBank/DDBJ databases">
        <title>Succinivibrio sp. nov. isolated from feces of cow.</title>
        <authorList>
            <person name="Choi J.-Y."/>
        </authorList>
    </citation>
    <scope>NUCLEOTIDE SEQUENCE [LARGE SCALE GENOMIC DNA]</scope>
    <source>
        <strain evidence="6 7">AGMB01872</strain>
    </source>
</reference>
<keyword evidence="7" id="KW-1185">Reference proteome</keyword>
<feature type="transmembrane region" description="Helical" evidence="5">
    <location>
        <begin position="231"/>
        <end position="254"/>
    </location>
</feature>
<protein>
    <recommendedName>
        <fullName evidence="8">Transporter</fullName>
    </recommendedName>
</protein>
<organism evidence="6 7">
    <name type="scientific">Succinivibrio faecicola</name>
    <dbReference type="NCBI Taxonomy" id="2820300"/>
    <lineage>
        <taxon>Bacteria</taxon>
        <taxon>Pseudomonadati</taxon>
        <taxon>Pseudomonadota</taxon>
        <taxon>Gammaproteobacteria</taxon>
        <taxon>Aeromonadales</taxon>
        <taxon>Succinivibrionaceae</taxon>
        <taxon>Succinivibrio</taxon>
    </lineage>
</organism>